<accession>A0A1F5ZP71</accession>
<dbReference type="EMBL" id="MFJE01000024">
    <property type="protein sequence ID" value="OGG14124.1"/>
    <property type="molecule type" value="Genomic_DNA"/>
</dbReference>
<dbReference type="Proteomes" id="UP000177383">
    <property type="component" value="Unassembled WGS sequence"/>
</dbReference>
<dbReference type="STRING" id="1798375.A2773_05230"/>
<sequence length="212" mass="24210">MKGKAVDNKTREKIVYLRKHGYSLPEISILTKIPKTTAFRYLQGVQVLPEYRTAWLGKRGGSRKRMYLKEKAAYEEGVKFVQSLSIRDKLLFLSALYWAEGSKKDFGLSNTDPDLIKVFVSILRDVLGISVHALRVSVRIYEDLDKEKCLDFWSNIVGIPKEKFVNVNILKGKKKGKLEYGMCRVRILKGGDILKKIKGINRAVKENFAPIA</sequence>
<reference evidence="1 2" key="1">
    <citation type="journal article" date="2016" name="Nat. Commun.">
        <title>Thousands of microbial genomes shed light on interconnected biogeochemical processes in an aquifer system.</title>
        <authorList>
            <person name="Anantharaman K."/>
            <person name="Brown C.T."/>
            <person name="Hug L.A."/>
            <person name="Sharon I."/>
            <person name="Castelle C.J."/>
            <person name="Probst A.J."/>
            <person name="Thomas B.C."/>
            <person name="Singh A."/>
            <person name="Wilkins M.J."/>
            <person name="Karaoz U."/>
            <person name="Brodie E.L."/>
            <person name="Williams K.H."/>
            <person name="Hubbard S.S."/>
            <person name="Banfield J.F."/>
        </authorList>
    </citation>
    <scope>NUCLEOTIDE SEQUENCE [LARGE SCALE GENOMIC DNA]</scope>
</reference>
<proteinExistence type="predicted"/>
<evidence type="ECO:0000313" key="2">
    <source>
        <dbReference type="Proteomes" id="UP000177383"/>
    </source>
</evidence>
<name>A0A1F5ZP71_9BACT</name>
<gene>
    <name evidence="1" type="ORF">A2773_05230</name>
</gene>
<organism evidence="1 2">
    <name type="scientific">Candidatus Gottesmanbacteria bacterium RIFCSPHIGHO2_01_FULL_39_10</name>
    <dbReference type="NCBI Taxonomy" id="1798375"/>
    <lineage>
        <taxon>Bacteria</taxon>
        <taxon>Candidatus Gottesmaniibacteriota</taxon>
    </lineage>
</organism>
<evidence type="ECO:0008006" key="3">
    <source>
        <dbReference type="Google" id="ProtNLM"/>
    </source>
</evidence>
<comment type="caution">
    <text evidence="1">The sequence shown here is derived from an EMBL/GenBank/DDBJ whole genome shotgun (WGS) entry which is preliminary data.</text>
</comment>
<dbReference type="AlphaFoldDB" id="A0A1F5ZP71"/>
<protein>
    <recommendedName>
        <fullName evidence="3">Resolvase HTH domain-containing protein</fullName>
    </recommendedName>
</protein>
<evidence type="ECO:0000313" key="1">
    <source>
        <dbReference type="EMBL" id="OGG14124.1"/>
    </source>
</evidence>